<reference evidence="2" key="1">
    <citation type="journal article" date="2019" name="Int. J. Syst. Evol. Microbiol.">
        <title>The Global Catalogue of Microorganisms (GCM) 10K type strain sequencing project: providing services to taxonomists for standard genome sequencing and annotation.</title>
        <authorList>
            <consortium name="The Broad Institute Genomics Platform"/>
            <consortium name="The Broad Institute Genome Sequencing Center for Infectious Disease"/>
            <person name="Wu L."/>
            <person name="Ma J."/>
        </authorList>
    </citation>
    <scope>NUCLEOTIDE SEQUENCE [LARGE SCALE GENOMIC DNA]</scope>
    <source>
        <strain evidence="2">JCM 13008</strain>
    </source>
</reference>
<dbReference type="Pfam" id="PF08002">
    <property type="entry name" value="DUF1697"/>
    <property type="match status" value="1"/>
</dbReference>
<dbReference type="Proteomes" id="UP001501581">
    <property type="component" value="Unassembled WGS sequence"/>
</dbReference>
<dbReference type="SUPFAM" id="SSF160379">
    <property type="entry name" value="SP0830-like"/>
    <property type="match status" value="1"/>
</dbReference>
<name>A0ABP4EG72_9ACTN</name>
<organism evidence="1 2">
    <name type="scientific">Nocardioides dubius</name>
    <dbReference type="NCBI Taxonomy" id="317019"/>
    <lineage>
        <taxon>Bacteria</taxon>
        <taxon>Bacillati</taxon>
        <taxon>Actinomycetota</taxon>
        <taxon>Actinomycetes</taxon>
        <taxon>Propionibacteriales</taxon>
        <taxon>Nocardioidaceae</taxon>
        <taxon>Nocardioides</taxon>
    </lineage>
</organism>
<evidence type="ECO:0008006" key="3">
    <source>
        <dbReference type="Google" id="ProtNLM"/>
    </source>
</evidence>
<accession>A0ABP4EG72</accession>
<proteinExistence type="predicted"/>
<sequence length="177" mass="19490">MPTYLGFLRAINLGAKRKFPKDAIRASVEQAGFTDVATYINTGNIRFTTAMRSRARIEAALEEAFLADRGFEVRTIVYSAAEFARIGEDAASLADPATVRHYVMLLKDEPDAEAVATLEALAKNGHRVVVRNRAVHLLLGSQWREGMTDPLGLDRRLDGVVTSRNVTVVSALAQQWC</sequence>
<comment type="caution">
    <text evidence="1">The sequence shown here is derived from an EMBL/GenBank/DDBJ whole genome shotgun (WGS) entry which is preliminary data.</text>
</comment>
<dbReference type="PIRSF" id="PIRSF008502">
    <property type="entry name" value="UCP008502"/>
    <property type="match status" value="1"/>
</dbReference>
<evidence type="ECO:0000313" key="1">
    <source>
        <dbReference type="EMBL" id="GAA1107772.1"/>
    </source>
</evidence>
<dbReference type="InterPro" id="IPR012545">
    <property type="entry name" value="DUF1697"/>
</dbReference>
<dbReference type="Gene3D" id="3.30.70.1280">
    <property type="entry name" value="SP0830-like domains"/>
    <property type="match status" value="1"/>
</dbReference>
<evidence type="ECO:0000313" key="2">
    <source>
        <dbReference type="Proteomes" id="UP001501581"/>
    </source>
</evidence>
<keyword evidence="2" id="KW-1185">Reference proteome</keyword>
<gene>
    <name evidence="1" type="ORF">GCM10009668_29790</name>
</gene>
<dbReference type="PANTHER" id="PTHR36439">
    <property type="entry name" value="BLL4334 PROTEIN"/>
    <property type="match status" value="1"/>
</dbReference>
<protein>
    <recommendedName>
        <fullName evidence="3">DUF1697 domain-containing protein</fullName>
    </recommendedName>
</protein>
<dbReference type="PANTHER" id="PTHR36439:SF1">
    <property type="entry name" value="DUF1697 DOMAIN-CONTAINING PROTEIN"/>
    <property type="match status" value="1"/>
</dbReference>
<dbReference type="RefSeq" id="WP_343995604.1">
    <property type="nucleotide sequence ID" value="NZ_BAAALG010000011.1"/>
</dbReference>
<dbReference type="EMBL" id="BAAALG010000011">
    <property type="protein sequence ID" value="GAA1107772.1"/>
    <property type="molecule type" value="Genomic_DNA"/>
</dbReference>